<evidence type="ECO:0000313" key="7">
    <source>
        <dbReference type="Proteomes" id="UP000310997"/>
    </source>
</evidence>
<reference evidence="5 8" key="2">
    <citation type="submission" date="2019-07" db="EMBL/GenBank/DDBJ databases">
        <authorList>
            <person name="Mohale T."/>
        </authorList>
    </citation>
    <scope>NUCLEOTIDE SEQUENCE [LARGE SCALE GENOMIC DNA]</scope>
    <source>
        <strain evidence="5 8">NTPn 189</strain>
    </source>
</reference>
<evidence type="ECO:0000313" key="8">
    <source>
        <dbReference type="Proteomes" id="UP000318940"/>
    </source>
</evidence>
<proteinExistence type="predicted"/>
<keyword evidence="1" id="KW-1133">Transmembrane helix</keyword>
<evidence type="ECO:0000313" key="10">
    <source>
        <dbReference type="Proteomes" id="UP000476212"/>
    </source>
</evidence>
<dbReference type="EMBL" id="WNIA01000082">
    <property type="protein sequence ID" value="MTV99432.1"/>
    <property type="molecule type" value="Genomic_DNA"/>
</dbReference>
<keyword evidence="1" id="KW-0472">Membrane</keyword>
<evidence type="ECO:0000313" key="4">
    <source>
        <dbReference type="EMBL" id="MTV99432.1"/>
    </source>
</evidence>
<feature type="transmembrane region" description="Helical" evidence="1">
    <location>
        <begin position="42"/>
        <end position="64"/>
    </location>
</feature>
<gene>
    <name evidence="5" type="ORF">AZK02_03705</name>
    <name evidence="4" type="ORF">GM536_10245</name>
    <name evidence="2" type="ORF">GM540_10380</name>
    <name evidence="3" type="ORF">GM544_11220</name>
    <name evidence="6" type="ORF">SAMEA4038883_00713</name>
</gene>
<evidence type="ECO:0000256" key="1">
    <source>
        <dbReference type="SAM" id="Phobius"/>
    </source>
</evidence>
<name>A0A098ZFN6_STREE</name>
<evidence type="ECO:0000313" key="2">
    <source>
        <dbReference type="EMBL" id="MTV74372.1"/>
    </source>
</evidence>
<evidence type="ECO:0000313" key="9">
    <source>
        <dbReference type="Proteomes" id="UP000437160"/>
    </source>
</evidence>
<accession>A0A098ZFN6</accession>
<dbReference type="EMBL" id="WNHQ01001061">
    <property type="protein sequence ID" value="MTV74372.1"/>
    <property type="molecule type" value="Genomic_DNA"/>
</dbReference>
<sequence>MLIVLISVIVAFLYHKITEYVNNRKIDIVIFLSLLISHFIWNYYFLPIEILIAISGANLLLSFLKKLQTK</sequence>
<dbReference type="EMBL" id="CABDLL010000004">
    <property type="protein sequence ID" value="VTE37515.1"/>
    <property type="molecule type" value="Genomic_DNA"/>
</dbReference>
<dbReference type="EMBL" id="WNIB01000118">
    <property type="protein sequence ID" value="MTV91005.1"/>
    <property type="molecule type" value="Genomic_DNA"/>
</dbReference>
<reference evidence="9 10" key="3">
    <citation type="submission" date="2019-11" db="EMBL/GenBank/DDBJ databases">
        <title>Growth characteristics of pneumococcus vary with the chemical composition of the capsule and with environmental conditions.</title>
        <authorList>
            <person name="Tothpal A."/>
            <person name="Desobry K."/>
            <person name="Joshi S."/>
            <person name="Wyllie A.L."/>
            <person name="Weinberger D.M."/>
        </authorList>
    </citation>
    <scope>NUCLEOTIDE SEQUENCE [LARGE SCALE GENOMIC DNA]</scope>
    <source>
        <strain evidence="3">Pnumococcus15C</strain>
        <strain evidence="10">pnumococcus15C</strain>
        <strain evidence="9 11">pnumococcus19F</strain>
        <strain evidence="2">Pnumococcus19F</strain>
    </source>
</reference>
<reference evidence="6 7" key="1">
    <citation type="submission" date="2019-04" db="EMBL/GenBank/DDBJ databases">
        <authorList>
            <consortium name="Pathogen Informatics"/>
        </authorList>
    </citation>
    <scope>NUCLEOTIDE SEQUENCE [LARGE SCALE GENOMIC DNA]</scope>
    <source>
        <strain evidence="6 7">GPSC559</strain>
    </source>
</reference>
<dbReference type="EMBL" id="VMVH01000037">
    <property type="protein sequence ID" value="TVW27703.1"/>
    <property type="molecule type" value="Genomic_DNA"/>
</dbReference>
<dbReference type="OrthoDB" id="2231970at2"/>
<organism evidence="3 10">
    <name type="scientific">Streptococcus pneumoniae</name>
    <dbReference type="NCBI Taxonomy" id="1313"/>
    <lineage>
        <taxon>Bacteria</taxon>
        <taxon>Bacillati</taxon>
        <taxon>Bacillota</taxon>
        <taxon>Bacilli</taxon>
        <taxon>Lactobacillales</taxon>
        <taxon>Streptococcaceae</taxon>
        <taxon>Streptococcus</taxon>
    </lineage>
</organism>
<keyword evidence="1" id="KW-0812">Transmembrane</keyword>
<evidence type="ECO:0000313" key="11">
    <source>
        <dbReference type="Proteomes" id="UP000483094"/>
    </source>
</evidence>
<dbReference type="Proteomes" id="UP000483094">
    <property type="component" value="Unassembled WGS sequence"/>
</dbReference>
<dbReference type="Proteomes" id="UP000318940">
    <property type="component" value="Unassembled WGS sequence"/>
</dbReference>
<dbReference type="Proteomes" id="UP000437160">
    <property type="component" value="Unassembled WGS sequence"/>
</dbReference>
<evidence type="ECO:0000313" key="3">
    <source>
        <dbReference type="EMBL" id="MTV91005.1"/>
    </source>
</evidence>
<evidence type="ECO:0000313" key="6">
    <source>
        <dbReference type="EMBL" id="VTE37515.1"/>
    </source>
</evidence>
<dbReference type="RefSeq" id="WP_000909533.1">
    <property type="nucleotide sequence ID" value="NZ_AP026926.1"/>
</dbReference>
<dbReference type="Proteomes" id="UP000476212">
    <property type="component" value="Unassembled WGS sequence"/>
</dbReference>
<evidence type="ECO:0000313" key="5">
    <source>
        <dbReference type="EMBL" id="TVW27703.1"/>
    </source>
</evidence>
<dbReference type="Proteomes" id="UP000310997">
    <property type="component" value="Unassembled WGS sequence"/>
</dbReference>
<protein>
    <submittedName>
        <fullName evidence="6">Membrane protein</fullName>
    </submittedName>
</protein>
<dbReference type="AlphaFoldDB" id="A0A098ZFN6"/>